<evidence type="ECO:0000313" key="3">
    <source>
        <dbReference type="Proteomes" id="UP000801492"/>
    </source>
</evidence>
<accession>A0A8K0FXD5</accession>
<dbReference type="Proteomes" id="UP000801492">
    <property type="component" value="Unassembled WGS sequence"/>
</dbReference>
<name>A0A8K0FXD5_IGNLU</name>
<keyword evidence="3" id="KW-1185">Reference proteome</keyword>
<feature type="region of interest" description="Disordered" evidence="1">
    <location>
        <begin position="135"/>
        <end position="166"/>
    </location>
</feature>
<evidence type="ECO:0000256" key="1">
    <source>
        <dbReference type="SAM" id="MobiDB-lite"/>
    </source>
</evidence>
<dbReference type="EMBL" id="VTPC01090314">
    <property type="protein sequence ID" value="KAF2883650.1"/>
    <property type="molecule type" value="Genomic_DNA"/>
</dbReference>
<gene>
    <name evidence="2" type="ORF">ILUMI_22522</name>
</gene>
<dbReference type="OrthoDB" id="6781537at2759"/>
<reference evidence="2" key="1">
    <citation type="submission" date="2019-08" db="EMBL/GenBank/DDBJ databases">
        <title>The genome of the North American firefly Photinus pyralis.</title>
        <authorList>
            <consortium name="Photinus pyralis genome working group"/>
            <person name="Fallon T.R."/>
            <person name="Sander Lower S.E."/>
            <person name="Weng J.-K."/>
        </authorList>
    </citation>
    <scope>NUCLEOTIDE SEQUENCE</scope>
    <source>
        <strain evidence="2">TRF0915ILg1</strain>
        <tissue evidence="2">Whole body</tissue>
    </source>
</reference>
<feature type="compositionally biased region" description="Polar residues" evidence="1">
    <location>
        <begin position="1"/>
        <end position="12"/>
    </location>
</feature>
<feature type="region of interest" description="Disordered" evidence="1">
    <location>
        <begin position="1"/>
        <end position="26"/>
    </location>
</feature>
<comment type="caution">
    <text evidence="2">The sequence shown here is derived from an EMBL/GenBank/DDBJ whole genome shotgun (WGS) entry which is preliminary data.</text>
</comment>
<protein>
    <submittedName>
        <fullName evidence="2">Uncharacterized protein</fullName>
    </submittedName>
</protein>
<evidence type="ECO:0000313" key="2">
    <source>
        <dbReference type="EMBL" id="KAF2883650.1"/>
    </source>
</evidence>
<proteinExistence type="predicted"/>
<sequence>MHDSISLDTSKQNAEESHRSTNVHSRGVGRCLELRIRQRRVERHVGNKRDDASQLKAKVSKLDMGMDLLKKEKVKNNLIITGLEFSTENKVKMQEGASNLIKEKLGIESNIKLVRKIEPKRGIIKMKNFGKKMGIPAPVHGRFSSGGEKNRARGQYRREQTRNGGNKIVDVRRQLSAVGQKRNPGLNNFRALKQDAY</sequence>
<dbReference type="AlphaFoldDB" id="A0A8K0FXD5"/>
<feature type="compositionally biased region" description="Basic and acidic residues" evidence="1">
    <location>
        <begin position="148"/>
        <end position="161"/>
    </location>
</feature>
<organism evidence="2 3">
    <name type="scientific">Ignelater luminosus</name>
    <name type="common">Cucubano</name>
    <name type="synonym">Pyrophorus luminosus</name>
    <dbReference type="NCBI Taxonomy" id="2038154"/>
    <lineage>
        <taxon>Eukaryota</taxon>
        <taxon>Metazoa</taxon>
        <taxon>Ecdysozoa</taxon>
        <taxon>Arthropoda</taxon>
        <taxon>Hexapoda</taxon>
        <taxon>Insecta</taxon>
        <taxon>Pterygota</taxon>
        <taxon>Neoptera</taxon>
        <taxon>Endopterygota</taxon>
        <taxon>Coleoptera</taxon>
        <taxon>Polyphaga</taxon>
        <taxon>Elateriformia</taxon>
        <taxon>Elateroidea</taxon>
        <taxon>Elateridae</taxon>
        <taxon>Agrypninae</taxon>
        <taxon>Pyrophorini</taxon>
        <taxon>Ignelater</taxon>
    </lineage>
</organism>